<feature type="compositionally biased region" description="Gly residues" evidence="1">
    <location>
        <begin position="176"/>
        <end position="189"/>
    </location>
</feature>
<feature type="compositionally biased region" description="Low complexity" evidence="1">
    <location>
        <begin position="372"/>
        <end position="383"/>
    </location>
</feature>
<dbReference type="PANTHER" id="PTHR34457">
    <property type="entry name" value="EMBRYO DEFECTIVE 2410"/>
    <property type="match status" value="1"/>
</dbReference>
<name>A0A3M7KRF3_AUXPR</name>
<accession>A0A3M7KRF3</accession>
<proteinExistence type="predicted"/>
<feature type="non-terminal residue" evidence="2">
    <location>
        <position position="1"/>
    </location>
</feature>
<feature type="compositionally biased region" description="Low complexity" evidence="1">
    <location>
        <begin position="190"/>
        <end position="199"/>
    </location>
</feature>
<feature type="region of interest" description="Disordered" evidence="1">
    <location>
        <begin position="328"/>
        <end position="532"/>
    </location>
</feature>
<feature type="compositionally biased region" description="Pro residues" evidence="1">
    <location>
        <begin position="200"/>
        <end position="213"/>
    </location>
</feature>
<dbReference type="PANTHER" id="PTHR34457:SF3">
    <property type="entry name" value="PROTEIN TIC236, CHLOROPLASTIC"/>
    <property type="match status" value="1"/>
</dbReference>
<gene>
    <name evidence="2" type="ORF">APUTEX25_002502</name>
</gene>
<dbReference type="Proteomes" id="UP000279271">
    <property type="component" value="Unassembled WGS sequence"/>
</dbReference>
<protein>
    <submittedName>
        <fullName evidence="2">Uncharacterized protein</fullName>
    </submittedName>
</protein>
<dbReference type="EMBL" id="QOKY01000201">
    <property type="protein sequence ID" value="RMZ53093.1"/>
    <property type="molecule type" value="Genomic_DNA"/>
</dbReference>
<evidence type="ECO:0000313" key="3">
    <source>
        <dbReference type="Proteomes" id="UP000279271"/>
    </source>
</evidence>
<feature type="region of interest" description="Disordered" evidence="1">
    <location>
        <begin position="155"/>
        <end position="217"/>
    </location>
</feature>
<feature type="compositionally biased region" description="Low complexity" evidence="1">
    <location>
        <begin position="629"/>
        <end position="645"/>
    </location>
</feature>
<comment type="caution">
    <text evidence="2">The sequence shown here is derived from an EMBL/GenBank/DDBJ whole genome shotgun (WGS) entry which is preliminary data.</text>
</comment>
<feature type="non-terminal residue" evidence="2">
    <location>
        <position position="1671"/>
    </location>
</feature>
<reference evidence="3" key="1">
    <citation type="journal article" date="2018" name="Algal Res.">
        <title>Characterization of plant carbon substrate utilization by Auxenochlorella protothecoides.</title>
        <authorList>
            <person name="Vogler B.W."/>
            <person name="Starkenburg S.R."/>
            <person name="Sudasinghe N."/>
            <person name="Schambach J.Y."/>
            <person name="Rollin J.A."/>
            <person name="Pattathil S."/>
            <person name="Barry A.N."/>
        </authorList>
    </citation>
    <scope>NUCLEOTIDE SEQUENCE [LARGE SCALE GENOMIC DNA]</scope>
    <source>
        <strain evidence="3">UTEX 25</strain>
    </source>
</reference>
<feature type="region of interest" description="Disordered" evidence="1">
    <location>
        <begin position="792"/>
        <end position="836"/>
    </location>
</feature>
<feature type="compositionally biased region" description="Basic residues" evidence="1">
    <location>
        <begin position="619"/>
        <end position="628"/>
    </location>
</feature>
<sequence>LLHQPVPGFPGASLAALLDRVLALAARVARACTLALALLAAACLPAQLWARPALQARLLPVAGQAATRLLGRECDPGALQALLPTGLVGLGPLARLGPLRLGPGATEGSSAAIESLDVHLDALRTLRERRPVLGLRLRGAQIDVVQGPNLSWFGFPEDTSPSARQFTPGLGSRTGPPGGRDGGEPGGGEPSVPDGGESSPPGPSPLPPPPPRADPQRALEGAARAVLSSLAQELRRLALVGTSSGGRLGDQSSASGLVYDLAGAPPWAAGPLGAEPWATALDLAAAVRGPGRAEAAADAPAGAAHGATNGACGAAAALNGLALRGDPRDIVNRGQKPGPLDAWTGGAVRPSPRPGSAAEVLGGKETSGAGQAKPAATEAGPAADGRRGKRRRGSAKRDTHTLALPRTLPPRMVAGDVVPGLARSGSGRLVTLGAPQERERSGRSGAGKGGRPAGGRAVKEEPRPEPPLVAPASGEAGPSSGVAARQAARPEPSAPDSGPTSSALTRRHEPDLGVPGADGAAQDAPTRKSAAVRSAALLRSRLAPLRGAPAQRMQTGSAAFRDLVVDPWTLRRKGVPAPGQLVPSSTVGAPSAKDATAPGAALPSEDGGTAPLSLAPPPLHHHHLHHHAAAAAAREGGAAAAGGQSWRGSAAAPLYTPAPSDGARDGLHMASGWLLDTLSRPLASLASRAALGSLDLRAHNGRLVLDAGAGGDPRLRARGRLSLPGGDLNLVATQLSLDREHANALVFAGDPDPRVDLVLLGGDLRVAIQASRGRAILSFGWGGECRVCGLEEGSEGTVPGSQRGPGREDRSDQAPVTSPPGDGAGHPRTPGERRGPAREWQEHMTLQHVSGEGAGALDVADAARIFEDRLKSALLADDGRLALSRLAGSTVAGLMPRIESSGQADVLGAGRAEKKPCAACTAGAGGLLEPGGGSAQPSGLLSSITVGTEVEVQFGRKLQARSAGFAGGDLAALVRKLRDSDVATQWTLTYALSRQVRVQFNITSAAPYARTLYLQYSSEGAPNADSTASALEPLVAQADGELSIVADDALSWRSPRFDGRVRVRRGAFHFWDAMDALTGAELDLVFEERRLFLYGAAARFGALPLEATGDLDLTPRGGQLRLTARVAPTEVNALRASLGVRPLPFPLAGAAGGLVHVTGPLEKPVFSGTVQLVPAGPGALEDAEESAAMNALQATPGALGAFDRVPLRSAEAVFSLDTATQRLEVHAVHAAPCDAGAVHGHGHLSVSPDAEADPDALDVDLRGSGIDAGPLLKRFLPGDAERALGWGEGEASLPSSLSLGAASFEARIRGSALSPATHADFRLPALEASGSLRSGKTSCALTLASPYADVVAEVGLVPPPPAASVAAVTQRAAAALARPAPDAASLAVTLRGLDLLPLVSDELAARQVARAQLGTPLRLRLSGAGSLKGAVRGGEAGRAAAMAEAGLGGWAAGEDDAKDESGDAELPHPAAETPAWEFTGGLGLEALRLNQLRLFKRLDARVAFSPHGVRLEGRGARADEALDVDLSLPSLLRHAGAPPRRLGGDRCRPRGRGRPPPAAEKPRGGHFYLRGGPLVVSGDAEADGSRLGFKVQGLKLDELEIASRVVATEWLERVAGMLLAWGVAGTGSGKLQLAGPRFSGVRGESLACSLRWERDIVQLERACLAQAASRY</sequence>
<evidence type="ECO:0000256" key="1">
    <source>
        <dbReference type="SAM" id="MobiDB-lite"/>
    </source>
</evidence>
<dbReference type="InterPro" id="IPR053022">
    <property type="entry name" value="Chloroplast_translocon_comp"/>
</dbReference>
<organism evidence="2 3">
    <name type="scientific">Auxenochlorella protothecoides</name>
    <name type="common">Green microalga</name>
    <name type="synonym">Chlorella protothecoides</name>
    <dbReference type="NCBI Taxonomy" id="3075"/>
    <lineage>
        <taxon>Eukaryota</taxon>
        <taxon>Viridiplantae</taxon>
        <taxon>Chlorophyta</taxon>
        <taxon>core chlorophytes</taxon>
        <taxon>Trebouxiophyceae</taxon>
        <taxon>Chlorellales</taxon>
        <taxon>Chlorellaceae</taxon>
        <taxon>Auxenochlorella</taxon>
    </lineage>
</organism>
<feature type="region of interest" description="Disordered" evidence="1">
    <location>
        <begin position="1535"/>
        <end position="1566"/>
    </location>
</feature>
<evidence type="ECO:0000313" key="2">
    <source>
        <dbReference type="EMBL" id="RMZ53093.1"/>
    </source>
</evidence>
<feature type="region of interest" description="Disordered" evidence="1">
    <location>
        <begin position="573"/>
        <end position="645"/>
    </location>
</feature>
<feature type="compositionally biased region" description="Gly residues" evidence="1">
    <location>
        <begin position="444"/>
        <end position="453"/>
    </location>
</feature>